<evidence type="ECO:0000313" key="2">
    <source>
        <dbReference type="Proteomes" id="UP000030017"/>
    </source>
</evidence>
<organism evidence="1 2">
    <name type="scientific">Lysobacter concretionis Ko07 = DSM 16239</name>
    <dbReference type="NCBI Taxonomy" id="1122185"/>
    <lineage>
        <taxon>Bacteria</taxon>
        <taxon>Pseudomonadati</taxon>
        <taxon>Pseudomonadota</taxon>
        <taxon>Gammaproteobacteria</taxon>
        <taxon>Lysobacterales</taxon>
        <taxon>Lysobacteraceae</taxon>
        <taxon>Novilysobacter</taxon>
    </lineage>
</organism>
<keyword evidence="2" id="KW-1185">Reference proteome</keyword>
<dbReference type="InterPro" id="IPR009282">
    <property type="entry name" value="DUF937"/>
</dbReference>
<dbReference type="Pfam" id="PF06078">
    <property type="entry name" value="DUF937"/>
    <property type="match status" value="1"/>
</dbReference>
<dbReference type="eggNOG" id="COG5403">
    <property type="taxonomic scope" value="Bacteria"/>
</dbReference>
<proteinExistence type="predicted"/>
<dbReference type="STRING" id="1122185.N792_03975"/>
<dbReference type="Proteomes" id="UP000030017">
    <property type="component" value="Unassembled WGS sequence"/>
</dbReference>
<gene>
    <name evidence="1" type="ORF">N792_03975</name>
</gene>
<sequence>MDPDMTSLTNDLLQQLQGQPMAQLSQRLGLSPEQTSGAVSAALPLLMGALGRNASQPQGAQQLLGALQRDHSGLDLGSVLGAVMSGGGSGGDILGHVLGARQQTAAQGLGAATGLDGDRAGALLKMLAPLVMAFLAKQMSGGGADATPQALGGLLGQEQQQIRQQGGIGGGLLGAVLDQDGDGVTGLSDLLKIGGSLFGGKR</sequence>
<protein>
    <submittedName>
        <fullName evidence="1">Calcium-binding protein</fullName>
    </submittedName>
</protein>
<reference evidence="1 2" key="1">
    <citation type="submission" date="2013-08" db="EMBL/GenBank/DDBJ databases">
        <title>Genome sequencing of Lysobacter.</title>
        <authorList>
            <person name="Zhang S."/>
            <person name="Wang G."/>
        </authorList>
    </citation>
    <scope>NUCLEOTIDE SEQUENCE [LARGE SCALE GENOMIC DNA]</scope>
    <source>
        <strain evidence="1 2">Ko07</strain>
    </source>
</reference>
<name>A0A0A0ET13_9GAMM</name>
<dbReference type="EMBL" id="AVPS01000003">
    <property type="protein sequence ID" value="KGM52277.1"/>
    <property type="molecule type" value="Genomic_DNA"/>
</dbReference>
<evidence type="ECO:0000313" key="1">
    <source>
        <dbReference type="EMBL" id="KGM52277.1"/>
    </source>
</evidence>
<accession>A0A0A0ET13</accession>
<dbReference type="AlphaFoldDB" id="A0A0A0ET13"/>
<comment type="caution">
    <text evidence="1">The sequence shown here is derived from an EMBL/GenBank/DDBJ whole genome shotgun (WGS) entry which is preliminary data.</text>
</comment>
<dbReference type="OrthoDB" id="8812842at2"/>